<reference evidence="1" key="1">
    <citation type="journal article" date="2023" name="Microb. Genom.">
        <title>Mesoterricola silvestris gen. nov., sp. nov., Mesoterricola sediminis sp. nov., Geothrix oryzae sp. nov., Geothrix edaphica sp. nov., Geothrix rubra sp. nov., and Geothrix limicola sp. nov., six novel members of Acidobacteriota isolated from soils.</title>
        <authorList>
            <person name="Weisberg A.J."/>
            <person name="Pearce E."/>
            <person name="Kramer C.G."/>
            <person name="Chang J.H."/>
            <person name="Clarke C.R."/>
        </authorList>
    </citation>
    <scope>NUCLEOTIDE SEQUENCE</scope>
    <source>
        <strain evidence="1">ND06-05F</strain>
    </source>
</reference>
<accession>A0AAJ2PX57</accession>
<protein>
    <submittedName>
        <fullName evidence="1">Uncharacterized protein</fullName>
    </submittedName>
</protein>
<evidence type="ECO:0000313" key="2">
    <source>
        <dbReference type="Proteomes" id="UP001273589"/>
    </source>
</evidence>
<sequence>MESMLAVIAIVISVLASAGSMIYTHRQMKEAKRANDLTEKAQREQMQPYVIADIRERSSGSQLLCFFIENIGPTMARDVQVTVSPPLQTTQGDETATQLNQAVARKIAMMPPGRRLMFRMDYGGTFFASTLPRLYTVVINSSGPFGPLEPLTYTLDLNILENALLDRESLEWSTHMMAKEAKRANGLQERQLGIMGQVFRMMNEEVEVRREARRVDGEDPQSP</sequence>
<organism evidence="1 2">
    <name type="scientific">Streptomyces europaeiscabiei</name>
    <dbReference type="NCBI Taxonomy" id="146819"/>
    <lineage>
        <taxon>Bacteria</taxon>
        <taxon>Bacillati</taxon>
        <taxon>Actinomycetota</taxon>
        <taxon>Actinomycetes</taxon>
        <taxon>Kitasatosporales</taxon>
        <taxon>Streptomycetaceae</taxon>
        <taxon>Streptomyces</taxon>
    </lineage>
</organism>
<name>A0AAJ2PX57_9ACTN</name>
<dbReference type="EMBL" id="JARAWN010000401">
    <property type="protein sequence ID" value="MDX3135408.1"/>
    <property type="molecule type" value="Genomic_DNA"/>
</dbReference>
<proteinExistence type="predicted"/>
<dbReference type="RefSeq" id="WP_319697821.1">
    <property type="nucleotide sequence ID" value="NZ_JARAWN010000401.1"/>
</dbReference>
<dbReference type="AlphaFoldDB" id="A0AAJ2PX57"/>
<dbReference type="Proteomes" id="UP001273589">
    <property type="component" value="Unassembled WGS sequence"/>
</dbReference>
<gene>
    <name evidence="1" type="ORF">PV367_37730</name>
</gene>
<comment type="caution">
    <text evidence="1">The sequence shown here is derived from an EMBL/GenBank/DDBJ whole genome shotgun (WGS) entry which is preliminary data.</text>
</comment>
<evidence type="ECO:0000313" key="1">
    <source>
        <dbReference type="EMBL" id="MDX3135408.1"/>
    </source>
</evidence>